<keyword evidence="2" id="KW-1185">Reference proteome</keyword>
<evidence type="ECO:0000313" key="1">
    <source>
        <dbReference type="EMBL" id="GBO40578.1"/>
    </source>
</evidence>
<protein>
    <submittedName>
        <fullName evidence="1">Uncharacterized protein</fullName>
    </submittedName>
</protein>
<organism evidence="1 2">
    <name type="scientific">Araneus ventricosus</name>
    <name type="common">Orbweaver spider</name>
    <name type="synonym">Epeira ventricosa</name>
    <dbReference type="NCBI Taxonomy" id="182803"/>
    <lineage>
        <taxon>Eukaryota</taxon>
        <taxon>Metazoa</taxon>
        <taxon>Ecdysozoa</taxon>
        <taxon>Arthropoda</taxon>
        <taxon>Chelicerata</taxon>
        <taxon>Arachnida</taxon>
        <taxon>Araneae</taxon>
        <taxon>Araneomorphae</taxon>
        <taxon>Entelegynae</taxon>
        <taxon>Araneoidea</taxon>
        <taxon>Araneidae</taxon>
        <taxon>Araneus</taxon>
    </lineage>
</organism>
<dbReference type="AlphaFoldDB" id="A0A4Y2WUW4"/>
<name>A0A4Y2WUW4_ARAVE</name>
<proteinExistence type="predicted"/>
<comment type="caution">
    <text evidence="1">The sequence shown here is derived from an EMBL/GenBank/DDBJ whole genome shotgun (WGS) entry which is preliminary data.</text>
</comment>
<accession>A0A4Y2WUW4</accession>
<dbReference type="EMBL" id="BGPR01065844">
    <property type="protein sequence ID" value="GBO40578.1"/>
    <property type="molecule type" value="Genomic_DNA"/>
</dbReference>
<evidence type="ECO:0000313" key="2">
    <source>
        <dbReference type="Proteomes" id="UP000499080"/>
    </source>
</evidence>
<gene>
    <name evidence="1" type="ORF">AVEN_193808_1</name>
</gene>
<dbReference type="Proteomes" id="UP000499080">
    <property type="component" value="Unassembled WGS sequence"/>
</dbReference>
<sequence>MHPTCLFCCGTATRLRSFGGKGIMELRPGAVMRYLNRDERRWGECRIHSLLPGSKSEKFNRAATNFLLVSLGTFCSRNKLFGIIPSGQALQKAVHMSSSEAGSDLITMSQERFRFNQLHSLELRKVPFCILWVQSCSTSMGERFIIYGEGSVLVTYSSEAVFEATISSGRLLQLSRRLLQAAGGRSLVDSEELWPLPADQLQISDKTVNPFDGNALIVRFVHAFQQRALPR</sequence>
<reference evidence="1 2" key="1">
    <citation type="journal article" date="2019" name="Sci. Rep.">
        <title>Orb-weaving spider Araneus ventricosus genome elucidates the spidroin gene catalogue.</title>
        <authorList>
            <person name="Kono N."/>
            <person name="Nakamura H."/>
            <person name="Ohtoshi R."/>
            <person name="Moran D.A.P."/>
            <person name="Shinohara A."/>
            <person name="Yoshida Y."/>
            <person name="Fujiwara M."/>
            <person name="Mori M."/>
            <person name="Tomita M."/>
            <person name="Arakawa K."/>
        </authorList>
    </citation>
    <scope>NUCLEOTIDE SEQUENCE [LARGE SCALE GENOMIC DNA]</scope>
</reference>